<feature type="transmembrane region" description="Helical" evidence="1">
    <location>
        <begin position="165"/>
        <end position="187"/>
    </location>
</feature>
<dbReference type="PIRSF" id="PIRSF016661">
    <property type="entry name" value="BioY"/>
    <property type="match status" value="1"/>
</dbReference>
<dbReference type="PANTHER" id="PTHR34295:SF1">
    <property type="entry name" value="BIOTIN TRANSPORTER BIOY"/>
    <property type="match status" value="1"/>
</dbReference>
<keyword evidence="1" id="KW-0472">Membrane</keyword>
<dbReference type="InterPro" id="IPR003784">
    <property type="entry name" value="BioY"/>
</dbReference>
<dbReference type="EMBL" id="CAFAAB010000009">
    <property type="protein sequence ID" value="CAB4775475.1"/>
    <property type="molecule type" value="Genomic_DNA"/>
</dbReference>
<keyword evidence="1" id="KW-1133">Transmembrane helix</keyword>
<evidence type="ECO:0000313" key="2">
    <source>
        <dbReference type="EMBL" id="CAB4775475.1"/>
    </source>
</evidence>
<keyword evidence="1" id="KW-0812">Transmembrane</keyword>
<accession>A0A6J6VWN6</accession>
<protein>
    <submittedName>
        <fullName evidence="2">Unannotated protein</fullName>
    </submittedName>
</protein>
<reference evidence="2" key="1">
    <citation type="submission" date="2020-05" db="EMBL/GenBank/DDBJ databases">
        <authorList>
            <person name="Chiriac C."/>
            <person name="Salcher M."/>
            <person name="Ghai R."/>
            <person name="Kavagutti S V."/>
        </authorList>
    </citation>
    <scope>NUCLEOTIDE SEQUENCE</scope>
</reference>
<dbReference type="AlphaFoldDB" id="A0A6J6VWN6"/>
<organism evidence="2">
    <name type="scientific">freshwater metagenome</name>
    <dbReference type="NCBI Taxonomy" id="449393"/>
    <lineage>
        <taxon>unclassified sequences</taxon>
        <taxon>metagenomes</taxon>
        <taxon>ecological metagenomes</taxon>
    </lineage>
</organism>
<dbReference type="PANTHER" id="PTHR34295">
    <property type="entry name" value="BIOTIN TRANSPORTER BIOY"/>
    <property type="match status" value="1"/>
</dbReference>
<dbReference type="GO" id="GO:0015225">
    <property type="term" value="F:biotin transmembrane transporter activity"/>
    <property type="evidence" value="ECO:0007669"/>
    <property type="project" value="InterPro"/>
</dbReference>
<gene>
    <name evidence="2" type="ORF">UFOPK2958_00165</name>
</gene>
<feature type="transmembrane region" description="Helical" evidence="1">
    <location>
        <begin position="29"/>
        <end position="51"/>
    </location>
</feature>
<sequence length="196" mass="20851">MNTAVVALPQPRVLGDLISRSRLHDVQMILGGALFVGLLAQISIQLSFTPVPVTGQTLGVLLVGATFGRVRAALSMSVYLLVGLAGVPWFTEHSGGWHVVHGATFGYLLGFIVAGAVGGWMAERDNADRKVFSSVASMLLSSVIIYTLGVTWLCHNSHVSMDTAISWGLTPFLISDLIKAVIAGLALPATWKLLKR</sequence>
<evidence type="ECO:0000256" key="1">
    <source>
        <dbReference type="SAM" id="Phobius"/>
    </source>
</evidence>
<dbReference type="GO" id="GO:0005886">
    <property type="term" value="C:plasma membrane"/>
    <property type="evidence" value="ECO:0007669"/>
    <property type="project" value="InterPro"/>
</dbReference>
<proteinExistence type="predicted"/>
<dbReference type="Gene3D" id="1.10.1760.20">
    <property type="match status" value="1"/>
</dbReference>
<dbReference type="Pfam" id="PF02632">
    <property type="entry name" value="BioY"/>
    <property type="match status" value="1"/>
</dbReference>
<name>A0A6J6VWN6_9ZZZZ</name>
<feature type="transmembrane region" description="Helical" evidence="1">
    <location>
        <begin position="97"/>
        <end position="119"/>
    </location>
</feature>
<feature type="transmembrane region" description="Helical" evidence="1">
    <location>
        <begin position="131"/>
        <end position="153"/>
    </location>
</feature>